<evidence type="ECO:0000313" key="2">
    <source>
        <dbReference type="EMBL" id="MBW6432720.1"/>
    </source>
</evidence>
<reference evidence="2 3" key="1">
    <citation type="journal article" date="2013" name="Antonie Van Leeuwenhoek">
        <title>Actinoplanes hulinensis sp. nov., a novel actinomycete isolated from soybean root (Glycine max (L.) Merr).</title>
        <authorList>
            <person name="Shen Y."/>
            <person name="Liu C."/>
            <person name="Wang X."/>
            <person name="Zhao J."/>
            <person name="Jia F."/>
            <person name="Zhang Y."/>
            <person name="Wang L."/>
            <person name="Yang D."/>
            <person name="Xiang W."/>
        </authorList>
    </citation>
    <scope>NUCLEOTIDE SEQUENCE [LARGE SCALE GENOMIC DNA]</scope>
    <source>
        <strain evidence="2 3">NEAU-M9</strain>
    </source>
</reference>
<accession>A0ABS7AVH0</accession>
<dbReference type="EMBL" id="JAHXZI010000001">
    <property type="protein sequence ID" value="MBW6432720.1"/>
    <property type="molecule type" value="Genomic_DNA"/>
</dbReference>
<feature type="region of interest" description="Disordered" evidence="1">
    <location>
        <begin position="1"/>
        <end position="52"/>
    </location>
</feature>
<feature type="compositionally biased region" description="Basic and acidic residues" evidence="1">
    <location>
        <begin position="1"/>
        <end position="21"/>
    </location>
</feature>
<sequence length="52" mass="6068">MSDRQLRTQHAEVVGRNREQRLATMAEAQRQADQRRERTTARQAARDAADEM</sequence>
<evidence type="ECO:0000313" key="3">
    <source>
        <dbReference type="Proteomes" id="UP001519863"/>
    </source>
</evidence>
<keyword evidence="3" id="KW-1185">Reference proteome</keyword>
<comment type="caution">
    <text evidence="2">The sequence shown here is derived from an EMBL/GenBank/DDBJ whole genome shotgun (WGS) entry which is preliminary data.</text>
</comment>
<dbReference type="RefSeq" id="WP_220142285.1">
    <property type="nucleotide sequence ID" value="NZ_JAHXZI010000001.1"/>
</dbReference>
<protein>
    <submittedName>
        <fullName evidence="2">Uncharacterized protein</fullName>
    </submittedName>
</protein>
<gene>
    <name evidence="2" type="ORF">KZ829_03065</name>
</gene>
<proteinExistence type="predicted"/>
<evidence type="ECO:0000256" key="1">
    <source>
        <dbReference type="SAM" id="MobiDB-lite"/>
    </source>
</evidence>
<organism evidence="2 3">
    <name type="scientific">Actinoplanes hulinensis</name>
    <dbReference type="NCBI Taxonomy" id="1144547"/>
    <lineage>
        <taxon>Bacteria</taxon>
        <taxon>Bacillati</taxon>
        <taxon>Actinomycetota</taxon>
        <taxon>Actinomycetes</taxon>
        <taxon>Micromonosporales</taxon>
        <taxon>Micromonosporaceae</taxon>
        <taxon>Actinoplanes</taxon>
    </lineage>
</organism>
<dbReference type="Proteomes" id="UP001519863">
    <property type="component" value="Unassembled WGS sequence"/>
</dbReference>
<name>A0ABS7AVH0_9ACTN</name>
<feature type="compositionally biased region" description="Basic and acidic residues" evidence="1">
    <location>
        <begin position="30"/>
        <end position="52"/>
    </location>
</feature>